<dbReference type="InterPro" id="IPR020827">
    <property type="entry name" value="Asparaginase/glutaminase_AS1"/>
</dbReference>
<dbReference type="GO" id="GO:0005829">
    <property type="term" value="C:cytosol"/>
    <property type="evidence" value="ECO:0007669"/>
    <property type="project" value="TreeGrafter"/>
</dbReference>
<dbReference type="PANTHER" id="PTHR42866:SF2">
    <property type="entry name" value="3-DEOXY-MANNO-OCTULOSONATE CYTIDYLYLTRANSFERASE, MITOCHONDRIAL"/>
    <property type="match status" value="1"/>
</dbReference>
<dbReference type="InterPro" id="IPR029044">
    <property type="entry name" value="Nucleotide-diphossugar_trans"/>
</dbReference>
<dbReference type="SUPFAM" id="SSF53448">
    <property type="entry name" value="Nucleotide-diphospho-sugar transferases"/>
    <property type="match status" value="1"/>
</dbReference>
<keyword evidence="6" id="KW-0963">Cytoplasm</keyword>
<evidence type="ECO:0000256" key="4">
    <source>
        <dbReference type="ARBA" id="ARBA00022695"/>
    </source>
</evidence>
<dbReference type="PROSITE" id="PS00144">
    <property type="entry name" value="ASN_GLN_ASE_1"/>
    <property type="match status" value="1"/>
</dbReference>
<comment type="pathway">
    <text evidence="6">Nucleotide-sugar biosynthesis; CMP-3-deoxy-D-manno-octulosonate biosynthesis; CMP-3-deoxy-D-manno-octulosonate from 3-deoxy-D-manno-octulosonate and CTP: step 1/1.</text>
</comment>
<keyword evidence="3 6" id="KW-0808">Transferase</keyword>
<evidence type="ECO:0000256" key="2">
    <source>
        <dbReference type="ARBA" id="ARBA00010518"/>
    </source>
</evidence>
<evidence type="ECO:0000256" key="7">
    <source>
        <dbReference type="PROSITE-ProRule" id="PRU10099"/>
    </source>
</evidence>
<evidence type="ECO:0000256" key="1">
    <source>
        <dbReference type="ARBA" id="ARBA00004370"/>
    </source>
</evidence>
<evidence type="ECO:0000256" key="3">
    <source>
        <dbReference type="ARBA" id="ARBA00022679"/>
    </source>
</evidence>
<dbReference type="Proteomes" id="UP000245802">
    <property type="component" value="Chromosome"/>
</dbReference>
<dbReference type="RefSeq" id="WP_010045527.1">
    <property type="nucleotide sequence ID" value="NZ_CP025958.1"/>
</dbReference>
<sequence length="253" mass="27565">MRVAIVIPARFASSRLPGKPLLRDTGKYLIQHVYERACEARCADTVVVATDHEDIRAAVASFGGRVAMTRADHPSGTDRVAEVAATLTADVVINVQGDEPQLEPDAIDLLADLMRDGSDMATLAVPIPDLEAYRNPNVVKVVCDDRGRALYFSRSPIPAVRDDEPDFAARPARFLQHLGVYAYRREFLPRIAATPAHPLEQSEKLEQLRVLGTGGTISVGVVAHAHRGVDTPADYAAFVRWYRSADGSARRAA</sequence>
<dbReference type="EMBL" id="CP025958">
    <property type="protein sequence ID" value="AWM36370.1"/>
    <property type="molecule type" value="Genomic_DNA"/>
</dbReference>
<dbReference type="NCBIfam" id="NF003950">
    <property type="entry name" value="PRK05450.1-3"/>
    <property type="match status" value="1"/>
</dbReference>
<accession>A0A2Z3H5Y7</accession>
<dbReference type="GO" id="GO:0016020">
    <property type="term" value="C:membrane"/>
    <property type="evidence" value="ECO:0007669"/>
    <property type="project" value="UniProtKB-SubCell"/>
</dbReference>
<organism evidence="8 9">
    <name type="scientific">Gemmata obscuriglobus</name>
    <dbReference type="NCBI Taxonomy" id="114"/>
    <lineage>
        <taxon>Bacteria</taxon>
        <taxon>Pseudomonadati</taxon>
        <taxon>Planctomycetota</taxon>
        <taxon>Planctomycetia</taxon>
        <taxon>Gemmatales</taxon>
        <taxon>Gemmataceae</taxon>
        <taxon>Gemmata</taxon>
    </lineage>
</organism>
<feature type="active site" evidence="7">
    <location>
        <position position="216"/>
    </location>
</feature>
<dbReference type="HAMAP" id="MF_00057">
    <property type="entry name" value="KdsB"/>
    <property type="match status" value="1"/>
</dbReference>
<gene>
    <name evidence="6 8" type="primary">kdsB</name>
    <name evidence="8" type="ORF">C1280_04610</name>
</gene>
<evidence type="ECO:0000256" key="6">
    <source>
        <dbReference type="HAMAP-Rule" id="MF_00057"/>
    </source>
</evidence>
<dbReference type="CDD" id="cd02517">
    <property type="entry name" value="CMP-KDO-Synthetase"/>
    <property type="match status" value="1"/>
</dbReference>
<dbReference type="GO" id="GO:0009103">
    <property type="term" value="P:lipopolysaccharide biosynthetic process"/>
    <property type="evidence" value="ECO:0007669"/>
    <property type="project" value="UniProtKB-UniRule"/>
</dbReference>
<comment type="similarity">
    <text evidence="2">Belongs to the asparaginase 1 family.</text>
</comment>
<dbReference type="Gene3D" id="3.90.550.10">
    <property type="entry name" value="Spore Coat Polysaccharide Biosynthesis Protein SpsA, Chain A"/>
    <property type="match status" value="1"/>
</dbReference>
<dbReference type="NCBIfam" id="TIGR00466">
    <property type="entry name" value="kdsB"/>
    <property type="match status" value="1"/>
</dbReference>
<name>A0A2Z3H5Y7_9BACT</name>
<dbReference type="KEGG" id="gog:C1280_04610"/>
<dbReference type="UniPathway" id="UPA00358">
    <property type="reaction ID" value="UER00476"/>
</dbReference>
<keyword evidence="4 6" id="KW-0548">Nucleotidyltransferase</keyword>
<evidence type="ECO:0000256" key="5">
    <source>
        <dbReference type="ARBA" id="ARBA00022985"/>
    </source>
</evidence>
<comment type="subcellular location">
    <subcellularLocation>
        <location evidence="6">Cytoplasm</location>
    </subcellularLocation>
    <subcellularLocation>
        <location evidence="1">Membrane</location>
    </subcellularLocation>
</comment>
<evidence type="ECO:0000313" key="8">
    <source>
        <dbReference type="EMBL" id="AWM36370.1"/>
    </source>
</evidence>
<proteinExistence type="inferred from homology"/>
<dbReference type="NCBIfam" id="NF003952">
    <property type="entry name" value="PRK05450.1-5"/>
    <property type="match status" value="1"/>
</dbReference>
<dbReference type="EC" id="2.7.7.38" evidence="6"/>
<comment type="catalytic activity">
    <reaction evidence="6">
        <text>3-deoxy-alpha-D-manno-oct-2-ulosonate + CTP = CMP-3-deoxy-beta-D-manno-octulosonate + diphosphate</text>
        <dbReference type="Rhea" id="RHEA:23448"/>
        <dbReference type="ChEBI" id="CHEBI:33019"/>
        <dbReference type="ChEBI" id="CHEBI:37563"/>
        <dbReference type="ChEBI" id="CHEBI:85986"/>
        <dbReference type="ChEBI" id="CHEBI:85987"/>
        <dbReference type="EC" id="2.7.7.38"/>
    </reaction>
</comment>
<dbReference type="GO" id="GO:0006520">
    <property type="term" value="P:amino acid metabolic process"/>
    <property type="evidence" value="ECO:0007669"/>
    <property type="project" value="InterPro"/>
</dbReference>
<dbReference type="InterPro" id="IPR003329">
    <property type="entry name" value="Cytidylyl_trans"/>
</dbReference>
<dbReference type="GO" id="GO:0008690">
    <property type="term" value="F:3-deoxy-manno-octulosonate cytidylyltransferase activity"/>
    <property type="evidence" value="ECO:0007669"/>
    <property type="project" value="UniProtKB-UniRule"/>
</dbReference>
<reference evidence="8 9" key="1">
    <citation type="submission" date="2018-01" db="EMBL/GenBank/DDBJ databases">
        <title>G. obscuriglobus.</title>
        <authorList>
            <person name="Franke J."/>
            <person name="Blomberg W."/>
            <person name="Selmecki A."/>
        </authorList>
    </citation>
    <scope>NUCLEOTIDE SEQUENCE [LARGE SCALE GENOMIC DNA]</scope>
    <source>
        <strain evidence="8 9">DSM 5831</strain>
    </source>
</reference>
<comment type="function">
    <text evidence="6">Activates KDO (a required 8-carbon sugar) for incorporation into bacterial lipopolysaccharide in Gram-negative bacteria.</text>
</comment>
<dbReference type="OrthoDB" id="9815559at2"/>
<comment type="similarity">
    <text evidence="6">Belongs to the KdsB family.</text>
</comment>
<protein>
    <recommendedName>
        <fullName evidence="6">3-deoxy-manno-octulosonate cytidylyltransferase</fullName>
        <ecNumber evidence="6">2.7.7.38</ecNumber>
    </recommendedName>
    <alternativeName>
        <fullName evidence="6">CMP-2-keto-3-deoxyoctulosonic acid synthase</fullName>
        <shortName evidence="6">CKS</shortName>
        <shortName evidence="6">CMP-KDO synthase</shortName>
    </alternativeName>
</protein>
<dbReference type="GO" id="GO:0033468">
    <property type="term" value="P:CMP-keto-3-deoxy-D-manno-octulosonic acid biosynthetic process"/>
    <property type="evidence" value="ECO:0007669"/>
    <property type="project" value="UniProtKB-UniRule"/>
</dbReference>
<dbReference type="FunFam" id="3.90.550.10:FF:000011">
    <property type="entry name" value="3-deoxy-manno-octulosonate cytidylyltransferase"/>
    <property type="match status" value="1"/>
</dbReference>
<keyword evidence="5 6" id="KW-0448">Lipopolysaccharide biosynthesis</keyword>
<evidence type="ECO:0000313" key="9">
    <source>
        <dbReference type="Proteomes" id="UP000245802"/>
    </source>
</evidence>
<dbReference type="AlphaFoldDB" id="A0A2Z3H5Y7"/>
<keyword evidence="9" id="KW-1185">Reference proteome</keyword>
<dbReference type="NCBIfam" id="NF009905">
    <property type="entry name" value="PRK13368.1"/>
    <property type="match status" value="1"/>
</dbReference>
<dbReference type="Pfam" id="PF02348">
    <property type="entry name" value="CTP_transf_3"/>
    <property type="match status" value="1"/>
</dbReference>
<dbReference type="PANTHER" id="PTHR42866">
    <property type="entry name" value="3-DEOXY-MANNO-OCTULOSONATE CYTIDYLYLTRANSFERASE"/>
    <property type="match status" value="1"/>
</dbReference>
<dbReference type="InterPro" id="IPR004528">
    <property type="entry name" value="KdsB"/>
</dbReference>